<name>A0A2P8E882_9BACT</name>
<evidence type="ECO:0000256" key="6">
    <source>
        <dbReference type="ARBA" id="ARBA00023304"/>
    </source>
</evidence>
<evidence type="ECO:0000256" key="2">
    <source>
        <dbReference type="ARBA" id="ARBA00005025"/>
    </source>
</evidence>
<dbReference type="Pfam" id="PF22629">
    <property type="entry name" value="ACT_AHAS_ss"/>
    <property type="match status" value="1"/>
</dbReference>
<dbReference type="EMBL" id="PYGF01000003">
    <property type="protein sequence ID" value="PSL05683.1"/>
    <property type="molecule type" value="Genomic_DNA"/>
</dbReference>
<dbReference type="CDD" id="cd04878">
    <property type="entry name" value="ACT_AHAS"/>
    <property type="match status" value="1"/>
</dbReference>
<sequence length="172" mass="19893">MNRYTILVYTENFIGILNRITIIFTRRGINIDALTASESRLDGIHKITIEATVTEEQIVQLTKQIEKVVDVIKAYYFKDDEVVYQEIALYKVPTENLDPGLEKVIRQFNAHIIAAEKEFVVIEFTGHKEDTQALLEILKPFNLLEFSRSGRVAIAKPKFSVQEYLNNQTYNH</sequence>
<evidence type="ECO:0000256" key="5">
    <source>
        <dbReference type="ARBA" id="ARBA00022605"/>
    </source>
</evidence>
<comment type="pathway">
    <text evidence="1 8">Amino-acid biosynthesis; L-isoleucine biosynthesis; L-isoleucine from 2-oxobutanoate: step 1/4.</text>
</comment>
<dbReference type="UniPathway" id="UPA00047">
    <property type="reaction ID" value="UER00055"/>
</dbReference>
<organism evidence="10 11">
    <name type="scientific">Cecembia rubra</name>
    <dbReference type="NCBI Taxonomy" id="1485585"/>
    <lineage>
        <taxon>Bacteria</taxon>
        <taxon>Pseudomonadati</taxon>
        <taxon>Bacteroidota</taxon>
        <taxon>Cytophagia</taxon>
        <taxon>Cytophagales</taxon>
        <taxon>Cyclobacteriaceae</taxon>
        <taxon>Cecembia</taxon>
    </lineage>
</organism>
<gene>
    <name evidence="10" type="ORF">CLV48_103198</name>
</gene>
<comment type="caution">
    <text evidence="10">The sequence shown here is derived from an EMBL/GenBank/DDBJ whole genome shotgun (WGS) entry which is preliminary data.</text>
</comment>
<evidence type="ECO:0000313" key="10">
    <source>
        <dbReference type="EMBL" id="PSL05683.1"/>
    </source>
</evidence>
<dbReference type="AlphaFoldDB" id="A0A2P8E882"/>
<dbReference type="Pfam" id="PF10369">
    <property type="entry name" value="ALS_ss_C"/>
    <property type="match status" value="1"/>
</dbReference>
<feature type="domain" description="ACT" evidence="9">
    <location>
        <begin position="5"/>
        <end position="85"/>
    </location>
</feature>
<keyword evidence="6 8" id="KW-0100">Branched-chain amino acid biosynthesis</keyword>
<dbReference type="UniPathway" id="UPA00049">
    <property type="reaction ID" value="UER00059"/>
</dbReference>
<comment type="similarity">
    <text evidence="3 8">Belongs to the acetolactate synthase small subunit family.</text>
</comment>
<evidence type="ECO:0000256" key="3">
    <source>
        <dbReference type="ARBA" id="ARBA00006341"/>
    </source>
</evidence>
<dbReference type="NCBIfam" id="TIGR00119">
    <property type="entry name" value="acolac_sm"/>
    <property type="match status" value="1"/>
</dbReference>
<dbReference type="InterPro" id="IPR002912">
    <property type="entry name" value="ACT_dom"/>
</dbReference>
<evidence type="ECO:0000256" key="1">
    <source>
        <dbReference type="ARBA" id="ARBA00004974"/>
    </source>
</evidence>
<keyword evidence="5 8" id="KW-0028">Amino-acid biosynthesis</keyword>
<dbReference type="PROSITE" id="PS51671">
    <property type="entry name" value="ACT"/>
    <property type="match status" value="1"/>
</dbReference>
<dbReference type="GO" id="GO:0009099">
    <property type="term" value="P:L-valine biosynthetic process"/>
    <property type="evidence" value="ECO:0007669"/>
    <property type="project" value="UniProtKB-UniRule"/>
</dbReference>
<dbReference type="NCBIfam" id="NF008864">
    <property type="entry name" value="PRK11895.1"/>
    <property type="match status" value="1"/>
</dbReference>
<keyword evidence="11" id="KW-1185">Reference proteome</keyword>
<dbReference type="OrthoDB" id="1523722at2"/>
<evidence type="ECO:0000313" key="11">
    <source>
        <dbReference type="Proteomes" id="UP000240708"/>
    </source>
</evidence>
<dbReference type="InterPro" id="IPR039557">
    <property type="entry name" value="AHAS_ACT"/>
</dbReference>
<evidence type="ECO:0000256" key="4">
    <source>
        <dbReference type="ARBA" id="ARBA00011744"/>
    </source>
</evidence>
<evidence type="ECO:0000256" key="7">
    <source>
        <dbReference type="ARBA" id="ARBA00048670"/>
    </source>
</evidence>
<dbReference type="EC" id="2.2.1.6" evidence="8"/>
<dbReference type="InterPro" id="IPR045865">
    <property type="entry name" value="ACT-like_dom_sf"/>
</dbReference>
<protein>
    <recommendedName>
        <fullName evidence="8">Acetolactate synthase small subunit</fullName>
        <shortName evidence="8">AHAS</shortName>
        <shortName evidence="8">ALS</shortName>
        <ecNumber evidence="8">2.2.1.6</ecNumber>
    </recommendedName>
    <alternativeName>
        <fullName evidence="8">Acetohydroxy-acid synthase small subunit</fullName>
    </alternativeName>
</protein>
<evidence type="ECO:0000259" key="9">
    <source>
        <dbReference type="PROSITE" id="PS51671"/>
    </source>
</evidence>
<dbReference type="GO" id="GO:1990610">
    <property type="term" value="F:acetolactate synthase regulator activity"/>
    <property type="evidence" value="ECO:0007669"/>
    <property type="project" value="UniProtKB-UniRule"/>
</dbReference>
<proteinExistence type="inferred from homology"/>
<dbReference type="InterPro" id="IPR019455">
    <property type="entry name" value="Acetolactate_synth_ssu_C"/>
</dbReference>
<evidence type="ECO:0000256" key="8">
    <source>
        <dbReference type="RuleBase" id="RU368092"/>
    </source>
</evidence>
<dbReference type="Gene3D" id="3.30.70.260">
    <property type="match status" value="1"/>
</dbReference>
<dbReference type="GO" id="GO:0005829">
    <property type="term" value="C:cytosol"/>
    <property type="evidence" value="ECO:0007669"/>
    <property type="project" value="TreeGrafter"/>
</dbReference>
<dbReference type="GO" id="GO:0003984">
    <property type="term" value="F:acetolactate synthase activity"/>
    <property type="evidence" value="ECO:0007669"/>
    <property type="project" value="UniProtKB-UniRule"/>
</dbReference>
<dbReference type="Proteomes" id="UP000240708">
    <property type="component" value="Unassembled WGS sequence"/>
</dbReference>
<dbReference type="InterPro" id="IPR004789">
    <property type="entry name" value="Acetalactate_synth_ssu"/>
</dbReference>
<comment type="catalytic activity">
    <reaction evidence="7 8">
        <text>2 pyruvate + H(+) = (2S)-2-acetolactate + CO2</text>
        <dbReference type="Rhea" id="RHEA:25249"/>
        <dbReference type="ChEBI" id="CHEBI:15361"/>
        <dbReference type="ChEBI" id="CHEBI:15378"/>
        <dbReference type="ChEBI" id="CHEBI:16526"/>
        <dbReference type="ChEBI" id="CHEBI:58476"/>
        <dbReference type="EC" id="2.2.1.6"/>
    </reaction>
</comment>
<comment type="subunit">
    <text evidence="4 8">Dimer of large and small chains.</text>
</comment>
<comment type="pathway">
    <text evidence="2 8">Amino-acid biosynthesis; L-valine biosynthesis; L-valine from pyruvate: step 1/4.</text>
</comment>
<dbReference type="RefSeq" id="WP_106566735.1">
    <property type="nucleotide sequence ID" value="NZ_JAUVYL010000005.1"/>
</dbReference>
<keyword evidence="8" id="KW-0808">Transferase</keyword>
<dbReference type="Gene3D" id="3.30.70.1150">
    <property type="entry name" value="ACT-like. Chain A, domain 2"/>
    <property type="match status" value="1"/>
</dbReference>
<comment type="function">
    <text evidence="8">Catalyzes the conversion of 2 pyruvate molecules into acetolactate in the first common step of the biosynthetic pathway of the branched-amino acids such as leucine, isoleucine, and valine.</text>
</comment>
<dbReference type="PANTHER" id="PTHR30239:SF0">
    <property type="entry name" value="ACETOLACTATE SYNTHASE SMALL SUBUNIT 1, CHLOROPLASTIC"/>
    <property type="match status" value="1"/>
</dbReference>
<dbReference type="GO" id="GO:0009097">
    <property type="term" value="P:isoleucine biosynthetic process"/>
    <property type="evidence" value="ECO:0007669"/>
    <property type="project" value="UniProtKB-UniRule"/>
</dbReference>
<dbReference type="SUPFAM" id="SSF55021">
    <property type="entry name" value="ACT-like"/>
    <property type="match status" value="2"/>
</dbReference>
<dbReference type="PANTHER" id="PTHR30239">
    <property type="entry name" value="ACETOLACTATE SYNTHASE SMALL SUBUNIT"/>
    <property type="match status" value="1"/>
</dbReference>
<reference evidence="10 11" key="1">
    <citation type="submission" date="2018-03" db="EMBL/GenBank/DDBJ databases">
        <title>Genomic Encyclopedia of Archaeal and Bacterial Type Strains, Phase II (KMG-II): from individual species to whole genera.</title>
        <authorList>
            <person name="Goeker M."/>
        </authorList>
    </citation>
    <scope>NUCLEOTIDE SEQUENCE [LARGE SCALE GENOMIC DNA]</scope>
    <source>
        <strain evidence="10 11">DSM 28057</strain>
    </source>
</reference>
<dbReference type="InterPro" id="IPR054480">
    <property type="entry name" value="AHAS_small-like_ACT"/>
</dbReference>
<accession>A0A2P8E882</accession>
<dbReference type="InterPro" id="IPR027271">
    <property type="entry name" value="Acetolactate_synth/TF_NikR_C"/>
</dbReference>